<sequence length="265" mass="28405">MEIIVLGCSGSVAGPDAPASGYFLRDKQQESILLDIGPGVLAQMQRTEGVEPSECHVVFSHMHADHCLDFPSLLVWRRFHPTCAATRTHTLLGPAIAQEHLAHASGDYPDDPDDFSDTFEVRVHETGSGDFDANSWPHHKIGNFQVFAAPALHPTEAYLTRIHDAEGRSLVYSGDTADAEALGKFARGADVLLCEAAWGASSAGKPEGMHLSGDLAGRAAALAGVKKLVLTHIPPWGDKDQTLQAAQREFAGEIVLAHPGMVLNF</sequence>
<dbReference type="RefSeq" id="WP_194556867.1">
    <property type="nucleotide sequence ID" value="NZ_JADKMY010000002.1"/>
</dbReference>
<organism evidence="2 3">
    <name type="scientific">Corynebacterium suicordis DSM 45110</name>
    <dbReference type="NCBI Taxonomy" id="1121369"/>
    <lineage>
        <taxon>Bacteria</taxon>
        <taxon>Bacillati</taxon>
        <taxon>Actinomycetota</taxon>
        <taxon>Actinomycetes</taxon>
        <taxon>Mycobacteriales</taxon>
        <taxon>Corynebacteriaceae</taxon>
        <taxon>Corynebacterium</taxon>
    </lineage>
</organism>
<accession>A0ABR9ZL39</accession>
<dbReference type="Pfam" id="PF12706">
    <property type="entry name" value="Lactamase_B_2"/>
    <property type="match status" value="1"/>
</dbReference>
<dbReference type="EMBL" id="JADKMY010000002">
    <property type="protein sequence ID" value="MBF4553994.1"/>
    <property type="molecule type" value="Genomic_DNA"/>
</dbReference>
<gene>
    <name evidence="2" type="ORF">IRY30_07895</name>
</gene>
<dbReference type="PANTHER" id="PTHR46018:SF4">
    <property type="entry name" value="METALLO-HYDROLASE YHFI-RELATED"/>
    <property type="match status" value="1"/>
</dbReference>
<dbReference type="InterPro" id="IPR036866">
    <property type="entry name" value="RibonucZ/Hydroxyglut_hydro"/>
</dbReference>
<dbReference type="CDD" id="cd07716">
    <property type="entry name" value="RNaseZ_short-form-like_MBL-fold"/>
    <property type="match status" value="1"/>
</dbReference>
<proteinExistence type="predicted"/>
<feature type="domain" description="Metallo-beta-lactamase" evidence="1">
    <location>
        <begin position="32"/>
        <end position="233"/>
    </location>
</feature>
<evidence type="ECO:0000259" key="1">
    <source>
        <dbReference type="Pfam" id="PF12706"/>
    </source>
</evidence>
<keyword evidence="3" id="KW-1185">Reference proteome</keyword>
<dbReference type="SUPFAM" id="SSF56281">
    <property type="entry name" value="Metallo-hydrolase/oxidoreductase"/>
    <property type="match status" value="1"/>
</dbReference>
<name>A0ABR9ZL39_9CORY</name>
<evidence type="ECO:0000313" key="3">
    <source>
        <dbReference type="Proteomes" id="UP000635902"/>
    </source>
</evidence>
<reference evidence="2 3" key="1">
    <citation type="submission" date="2020-10" db="EMBL/GenBank/DDBJ databases">
        <title>Novel species in genus Corynebacterium.</title>
        <authorList>
            <person name="Zhang G."/>
        </authorList>
    </citation>
    <scope>NUCLEOTIDE SEQUENCE [LARGE SCALE GENOMIC DNA]</scope>
    <source>
        <strain evidence="2 3">DSM 45110</strain>
    </source>
</reference>
<comment type="caution">
    <text evidence="2">The sequence shown here is derived from an EMBL/GenBank/DDBJ whole genome shotgun (WGS) entry which is preliminary data.</text>
</comment>
<dbReference type="InterPro" id="IPR001279">
    <property type="entry name" value="Metallo-B-lactamas"/>
</dbReference>
<evidence type="ECO:0000313" key="2">
    <source>
        <dbReference type="EMBL" id="MBF4553994.1"/>
    </source>
</evidence>
<dbReference type="PANTHER" id="PTHR46018">
    <property type="entry name" value="ZINC PHOSPHODIESTERASE ELAC PROTEIN 1"/>
    <property type="match status" value="1"/>
</dbReference>
<dbReference type="Gene3D" id="3.60.15.10">
    <property type="entry name" value="Ribonuclease Z/Hydroxyacylglutathione hydrolase-like"/>
    <property type="match status" value="1"/>
</dbReference>
<dbReference type="Proteomes" id="UP000635902">
    <property type="component" value="Unassembled WGS sequence"/>
</dbReference>
<protein>
    <submittedName>
        <fullName evidence="2">MBL fold metallo-hydrolase</fullName>
    </submittedName>
</protein>